<evidence type="ECO:0000256" key="10">
    <source>
        <dbReference type="RuleBase" id="RU003737"/>
    </source>
</evidence>
<accession>A0A7S1B9P1</accession>
<dbReference type="InterPro" id="IPR002433">
    <property type="entry name" value="Orn_de-COase"/>
</dbReference>
<dbReference type="SUPFAM" id="SSF50621">
    <property type="entry name" value="Alanine racemase C-terminal domain-like"/>
    <property type="match status" value="1"/>
</dbReference>
<dbReference type="PANTHER" id="PTHR11482">
    <property type="entry name" value="ARGININE/DIAMINOPIMELATE/ORNITHINE DECARBOXYLASE"/>
    <property type="match status" value="1"/>
</dbReference>
<comment type="catalytic activity">
    <reaction evidence="8">
        <text>L-ornithine + H(+) = putrescine + CO2</text>
        <dbReference type="Rhea" id="RHEA:22964"/>
        <dbReference type="ChEBI" id="CHEBI:15378"/>
        <dbReference type="ChEBI" id="CHEBI:16526"/>
        <dbReference type="ChEBI" id="CHEBI:46911"/>
        <dbReference type="ChEBI" id="CHEBI:326268"/>
        <dbReference type="EC" id="4.1.1.17"/>
    </reaction>
</comment>
<dbReference type="PROSITE" id="PS00879">
    <property type="entry name" value="ODR_DC_2_2"/>
    <property type="match status" value="1"/>
</dbReference>
<dbReference type="SUPFAM" id="SSF51419">
    <property type="entry name" value="PLP-binding barrel"/>
    <property type="match status" value="1"/>
</dbReference>
<dbReference type="EMBL" id="HBFR01009410">
    <property type="protein sequence ID" value="CAD8879643.1"/>
    <property type="molecule type" value="Transcribed_RNA"/>
</dbReference>
<sequence length="736" mass="81306">MVLSNITNREKFDVVSPADKAAGGRNDTTRPNLTARHLSEILRKNDVCLGGSSMGKGFYKAARYYLGGRESSLPEFLKNDSATALRPEFKSKLTRTMMATEDSFYVVDIGVIISQFYQWQLHFPRVKPFYAVKCNPDPLIVETLSVLGAGFDCASRNEIRLVQDIAGKDKEIIYANPTKGTSHLVEAVCRGVRMVTFDNVSEVKKCAAVSGEIQMILRIVTDDRGSQCRLSTKYGAPRSRWRPLLAAAKNHGLSVVGVSFHVGSGCRDATRYELALKDAREIFNMAARDYGFKMTLLDIGGGFPGETHSTWNPADLDEEEEDETVADSIGNCVEGLDPTSGYYNEAVAAEPDESKSFMFFTEIADAVRPIIDKLFPEEEGVRIIAEPGRYFVAASATLVASVISARCNIDDENEAVAVDDIATADALDAITRAEEKELVRNRGISFDVTDQADNNVIIDTIVEEMSDYSKLYAMQHLAQQEADTYNDEIDLYKEDFETAIDLLGPPDDIQRLNSLQTVEGMNSNLVGQRSSGESFKSAGILTLAAAGEAAVNGIMVQAVADSAPLQDDYAYYMNDGVYGAFNNIMFDHATVRPRQLRKNHKRKIVAQHRDEYLALTLHPENSDSDDDHHRKQDDKTSDLYKSTVFGPTCDSIDVIARSILLPKLEVGDWLYFQNMGAYTMAAASSFNGFNPSEIFYVCSVHPQFFEKIAAGPEQPMGHIMEVGETHEKKVDISGSC</sequence>
<keyword evidence="4" id="KW-0456">Lyase</keyword>
<feature type="modified residue" description="N6-(pyridoxal phosphate)lysine" evidence="9">
    <location>
        <position position="133"/>
    </location>
</feature>
<dbReference type="GO" id="GO:0004586">
    <property type="term" value="F:ornithine decarboxylase activity"/>
    <property type="evidence" value="ECO:0007669"/>
    <property type="project" value="UniProtKB-EC"/>
</dbReference>
<evidence type="ECO:0000256" key="3">
    <source>
        <dbReference type="ARBA" id="ARBA00022898"/>
    </source>
</evidence>
<feature type="active site" description="Proton donor" evidence="9">
    <location>
        <position position="649"/>
    </location>
</feature>
<evidence type="ECO:0000259" key="12">
    <source>
        <dbReference type="Pfam" id="PF02784"/>
    </source>
</evidence>
<dbReference type="InterPro" id="IPR022644">
    <property type="entry name" value="De-COase2_N"/>
</dbReference>
<evidence type="ECO:0000256" key="9">
    <source>
        <dbReference type="PIRSR" id="PIRSR600183-50"/>
    </source>
</evidence>
<feature type="domain" description="Orn/DAP/Arg decarboxylase 2 N-terminal" evidence="12">
    <location>
        <begin position="111"/>
        <end position="393"/>
    </location>
</feature>
<proteinExistence type="inferred from homology"/>
<dbReference type="PROSITE" id="PS00878">
    <property type="entry name" value="ODR_DC_2_1"/>
    <property type="match status" value="1"/>
</dbReference>
<organism evidence="13">
    <name type="scientific">Corethron hystrix</name>
    <dbReference type="NCBI Taxonomy" id="216773"/>
    <lineage>
        <taxon>Eukaryota</taxon>
        <taxon>Sar</taxon>
        <taxon>Stramenopiles</taxon>
        <taxon>Ochrophyta</taxon>
        <taxon>Bacillariophyta</taxon>
        <taxon>Coscinodiscophyceae</taxon>
        <taxon>Corethrophycidae</taxon>
        <taxon>Corethrales</taxon>
        <taxon>Corethraceae</taxon>
        <taxon>Corethron</taxon>
    </lineage>
</organism>
<dbReference type="InterPro" id="IPR022653">
    <property type="entry name" value="De-COase2_pyr-phos_BS"/>
</dbReference>
<evidence type="ECO:0000256" key="6">
    <source>
        <dbReference type="ARBA" id="ARBA00034138"/>
    </source>
</evidence>
<dbReference type="InterPro" id="IPR022657">
    <property type="entry name" value="De-COase2_CS"/>
</dbReference>
<evidence type="ECO:0000259" key="11">
    <source>
        <dbReference type="Pfam" id="PF00278"/>
    </source>
</evidence>
<comment type="subunit">
    <text evidence="7">Homodimer. Only the dimer is catalytically active, as the active sites are constructed of residues from both monomers.</text>
</comment>
<dbReference type="AlphaFoldDB" id="A0A7S1B9P1"/>
<dbReference type="InterPro" id="IPR022643">
    <property type="entry name" value="De-COase2_C"/>
</dbReference>
<evidence type="ECO:0000256" key="5">
    <source>
        <dbReference type="ARBA" id="ARBA00034115"/>
    </source>
</evidence>
<dbReference type="Pfam" id="PF00278">
    <property type="entry name" value="Orn_DAP_Arg_deC"/>
    <property type="match status" value="1"/>
</dbReference>
<dbReference type="PANTHER" id="PTHR11482:SF6">
    <property type="entry name" value="ORNITHINE DECARBOXYLASE 1-RELATED"/>
    <property type="match status" value="1"/>
</dbReference>
<dbReference type="CDD" id="cd00622">
    <property type="entry name" value="PLPDE_III_ODC"/>
    <property type="match status" value="1"/>
</dbReference>
<dbReference type="InterPro" id="IPR000183">
    <property type="entry name" value="Orn/DAP/Arg_de-COase"/>
</dbReference>
<gene>
    <name evidence="13" type="ORF">CHYS00102_LOCUS6827</name>
</gene>
<dbReference type="PRINTS" id="PR01179">
    <property type="entry name" value="ODADCRBXLASE"/>
</dbReference>
<comment type="pathway">
    <text evidence="5">Amine and polyamine biosynthesis; putrescine biosynthesis via L-ornithine pathway; putrescine from L-ornithine: step 1/1.</text>
</comment>
<feature type="domain" description="Orn/DAP/Arg decarboxylase 2 C-terminal" evidence="11">
    <location>
        <begin position="553"/>
        <end position="676"/>
    </location>
</feature>
<evidence type="ECO:0000256" key="4">
    <source>
        <dbReference type="ARBA" id="ARBA00023239"/>
    </source>
</evidence>
<dbReference type="Pfam" id="PF02784">
    <property type="entry name" value="Orn_Arg_deC_N"/>
    <property type="match status" value="1"/>
</dbReference>
<evidence type="ECO:0000256" key="8">
    <source>
        <dbReference type="ARBA" id="ARBA00049127"/>
    </source>
</evidence>
<comment type="similarity">
    <text evidence="2 10">Belongs to the Orn/Lys/Arg decarboxylase class-II family.</text>
</comment>
<dbReference type="GO" id="GO:0033387">
    <property type="term" value="P:putrescine biosynthetic process from arginine, via ornithine"/>
    <property type="evidence" value="ECO:0007669"/>
    <property type="project" value="TreeGrafter"/>
</dbReference>
<comment type="cofactor">
    <cofactor evidence="1 9">
        <name>pyridoxal 5'-phosphate</name>
        <dbReference type="ChEBI" id="CHEBI:597326"/>
    </cofactor>
</comment>
<dbReference type="PRINTS" id="PR01182">
    <property type="entry name" value="ORNDCRBXLASE"/>
</dbReference>
<evidence type="ECO:0000313" key="13">
    <source>
        <dbReference type="EMBL" id="CAD8879643.1"/>
    </source>
</evidence>
<name>A0A7S1B9P1_9STRA</name>
<dbReference type="InterPro" id="IPR029066">
    <property type="entry name" value="PLP-binding_barrel"/>
</dbReference>
<dbReference type="FunFam" id="3.20.20.10:FF:000005">
    <property type="entry name" value="Ornithine decarboxylase"/>
    <property type="match status" value="1"/>
</dbReference>
<protein>
    <recommendedName>
        <fullName evidence="6">ornithine decarboxylase</fullName>
        <ecNumber evidence="6">4.1.1.17</ecNumber>
    </recommendedName>
</protein>
<dbReference type="Gene3D" id="3.20.20.10">
    <property type="entry name" value="Alanine racemase"/>
    <property type="match status" value="1"/>
</dbReference>
<evidence type="ECO:0000256" key="1">
    <source>
        <dbReference type="ARBA" id="ARBA00001933"/>
    </source>
</evidence>
<evidence type="ECO:0000256" key="7">
    <source>
        <dbReference type="ARBA" id="ARBA00046672"/>
    </source>
</evidence>
<dbReference type="Gene3D" id="2.40.37.10">
    <property type="entry name" value="Lyase, Ornithine Decarboxylase, Chain A, domain 1"/>
    <property type="match status" value="1"/>
</dbReference>
<reference evidence="13" key="1">
    <citation type="submission" date="2021-01" db="EMBL/GenBank/DDBJ databases">
        <authorList>
            <person name="Corre E."/>
            <person name="Pelletier E."/>
            <person name="Niang G."/>
            <person name="Scheremetjew M."/>
            <person name="Finn R."/>
            <person name="Kale V."/>
            <person name="Holt S."/>
            <person name="Cochrane G."/>
            <person name="Meng A."/>
            <person name="Brown T."/>
            <person name="Cohen L."/>
        </authorList>
    </citation>
    <scope>NUCLEOTIDE SEQUENCE</scope>
    <source>
        <strain evidence="13">308</strain>
    </source>
</reference>
<dbReference type="GO" id="GO:0005737">
    <property type="term" value="C:cytoplasm"/>
    <property type="evidence" value="ECO:0007669"/>
    <property type="project" value="TreeGrafter"/>
</dbReference>
<dbReference type="InterPro" id="IPR009006">
    <property type="entry name" value="Ala_racemase/Decarboxylase_C"/>
</dbReference>
<evidence type="ECO:0000256" key="2">
    <source>
        <dbReference type="ARBA" id="ARBA00008872"/>
    </source>
</evidence>
<keyword evidence="3 9" id="KW-0663">Pyridoxal phosphate</keyword>
<dbReference type="EC" id="4.1.1.17" evidence="6"/>